<organism evidence="1 2">
    <name type="scientific">Amanita muscaria (strain Koide BX008)</name>
    <dbReference type="NCBI Taxonomy" id="946122"/>
    <lineage>
        <taxon>Eukaryota</taxon>
        <taxon>Fungi</taxon>
        <taxon>Dikarya</taxon>
        <taxon>Basidiomycota</taxon>
        <taxon>Agaricomycotina</taxon>
        <taxon>Agaricomycetes</taxon>
        <taxon>Agaricomycetidae</taxon>
        <taxon>Agaricales</taxon>
        <taxon>Pluteineae</taxon>
        <taxon>Amanitaceae</taxon>
        <taxon>Amanita</taxon>
    </lineage>
</organism>
<gene>
    <name evidence="1" type="ORF">M378DRAFT_381645</name>
</gene>
<keyword evidence="2" id="KW-1185">Reference proteome</keyword>
<evidence type="ECO:0000313" key="2">
    <source>
        <dbReference type="Proteomes" id="UP000054549"/>
    </source>
</evidence>
<accession>A0A0C2W8P7</accession>
<protein>
    <submittedName>
        <fullName evidence="1">Uncharacterized protein</fullName>
    </submittedName>
</protein>
<evidence type="ECO:0000313" key="1">
    <source>
        <dbReference type="EMBL" id="KIL57537.1"/>
    </source>
</evidence>
<dbReference type="AlphaFoldDB" id="A0A0C2W8P7"/>
<dbReference type="Proteomes" id="UP000054549">
    <property type="component" value="Unassembled WGS sequence"/>
</dbReference>
<dbReference type="HOGENOM" id="CLU_1805680_0_0_1"/>
<sequence length="143" mass="15955">MKGGFQFLAHRTPVESPPPLSSSAYHWRLGSDDIELSECTCMVYTVLKPVSCRSLVLPLSQIPRPRHPFLSSPVLISSFHSTICECSSSYATGEKPRPSQIFGCRQPAAGKIGHYELPRSLVWFVRVSFLAARAVSWERSLFT</sequence>
<dbReference type="InParanoid" id="A0A0C2W8P7"/>
<name>A0A0C2W8P7_AMAMK</name>
<proteinExistence type="predicted"/>
<dbReference type="EMBL" id="KN818366">
    <property type="protein sequence ID" value="KIL57537.1"/>
    <property type="molecule type" value="Genomic_DNA"/>
</dbReference>
<reference evidence="1 2" key="1">
    <citation type="submission" date="2014-04" db="EMBL/GenBank/DDBJ databases">
        <title>Evolutionary Origins and Diversification of the Mycorrhizal Mutualists.</title>
        <authorList>
            <consortium name="DOE Joint Genome Institute"/>
            <consortium name="Mycorrhizal Genomics Consortium"/>
            <person name="Kohler A."/>
            <person name="Kuo A."/>
            <person name="Nagy L.G."/>
            <person name="Floudas D."/>
            <person name="Copeland A."/>
            <person name="Barry K.W."/>
            <person name="Cichocki N."/>
            <person name="Veneault-Fourrey C."/>
            <person name="LaButti K."/>
            <person name="Lindquist E.A."/>
            <person name="Lipzen A."/>
            <person name="Lundell T."/>
            <person name="Morin E."/>
            <person name="Murat C."/>
            <person name="Riley R."/>
            <person name="Ohm R."/>
            <person name="Sun H."/>
            <person name="Tunlid A."/>
            <person name="Henrissat B."/>
            <person name="Grigoriev I.V."/>
            <person name="Hibbett D.S."/>
            <person name="Martin F."/>
        </authorList>
    </citation>
    <scope>NUCLEOTIDE SEQUENCE [LARGE SCALE GENOMIC DNA]</scope>
    <source>
        <strain evidence="1 2">Koide BX008</strain>
    </source>
</reference>